<name>A0A6C0HHJ2_9ZZZZ</name>
<dbReference type="AlphaFoldDB" id="A0A6C0HHJ2"/>
<dbReference type="EMBL" id="MN739957">
    <property type="protein sequence ID" value="QHT79924.1"/>
    <property type="molecule type" value="Genomic_DNA"/>
</dbReference>
<sequence>MNDYLQNQLITFVIVATLLAFLQTDLDKKLDDLLKRITKKNAKEWAIELFWNGSYTYTFVKHHCGKLYSTYPLVRSFVDAIGGPINSAKSNDDYPWASITQLVEEADGRLRIIEDFFDLSDDEWIYKTMNENLPRFNNMCRDILQNNTTISECLLLIAENAESGIHSRVFNRYNMDADTDVIINNNPVNMKFLSIDYVHPTQPEPYEIVVDKSYFMKGNHLLSGAFIGRLLADSEYTGVFDKDYRIAVIDQEVKNAEWEYDNYIEVAGEKTYVLHFFVNSSPENNGDTSNSQNMLSTDDISSPPDNTQYTLFEPLDIDKERDSSISNTNEDDEETKSWDKVDMET</sequence>
<accession>A0A6C0HHJ2</accession>
<feature type="compositionally biased region" description="Polar residues" evidence="1">
    <location>
        <begin position="283"/>
        <end position="310"/>
    </location>
</feature>
<evidence type="ECO:0000256" key="1">
    <source>
        <dbReference type="SAM" id="MobiDB-lite"/>
    </source>
</evidence>
<evidence type="ECO:0000313" key="2">
    <source>
        <dbReference type="EMBL" id="QHT79924.1"/>
    </source>
</evidence>
<reference evidence="2" key="1">
    <citation type="journal article" date="2020" name="Nature">
        <title>Giant virus diversity and host interactions through global metagenomics.</title>
        <authorList>
            <person name="Schulz F."/>
            <person name="Roux S."/>
            <person name="Paez-Espino D."/>
            <person name="Jungbluth S."/>
            <person name="Walsh D.A."/>
            <person name="Denef V.J."/>
            <person name="McMahon K.D."/>
            <person name="Konstantinidis K.T."/>
            <person name="Eloe-Fadrosh E.A."/>
            <person name="Kyrpides N.C."/>
            <person name="Woyke T."/>
        </authorList>
    </citation>
    <scope>NUCLEOTIDE SEQUENCE</scope>
    <source>
        <strain evidence="2">GVMAG-M-3300023184-105</strain>
    </source>
</reference>
<feature type="compositionally biased region" description="Basic and acidic residues" evidence="1">
    <location>
        <begin position="335"/>
        <end position="345"/>
    </location>
</feature>
<feature type="region of interest" description="Disordered" evidence="1">
    <location>
        <begin position="283"/>
        <end position="345"/>
    </location>
</feature>
<protein>
    <submittedName>
        <fullName evidence="2">Uncharacterized protein</fullName>
    </submittedName>
</protein>
<organism evidence="2">
    <name type="scientific">viral metagenome</name>
    <dbReference type="NCBI Taxonomy" id="1070528"/>
    <lineage>
        <taxon>unclassified sequences</taxon>
        <taxon>metagenomes</taxon>
        <taxon>organismal metagenomes</taxon>
    </lineage>
</organism>
<proteinExistence type="predicted"/>